<name>A0A1R3I359_COCAP</name>
<dbReference type="PANTHER" id="PTHR35510:SF1">
    <property type="entry name" value="DBH-LIKE MONOOXYGENASE"/>
    <property type="match status" value="1"/>
</dbReference>
<protein>
    <submittedName>
        <fullName evidence="2">Uncharacterized protein</fullName>
    </submittedName>
</protein>
<feature type="region of interest" description="Disordered" evidence="1">
    <location>
        <begin position="146"/>
        <end position="167"/>
    </location>
</feature>
<dbReference type="AlphaFoldDB" id="A0A1R3I359"/>
<proteinExistence type="predicted"/>
<evidence type="ECO:0000313" key="2">
    <source>
        <dbReference type="EMBL" id="OMO77035.1"/>
    </source>
</evidence>
<dbReference type="Gramene" id="OMO77035">
    <property type="protein sequence ID" value="OMO77035"/>
    <property type="gene ID" value="CCACVL1_15225"/>
</dbReference>
<evidence type="ECO:0000256" key="1">
    <source>
        <dbReference type="SAM" id="MobiDB-lite"/>
    </source>
</evidence>
<evidence type="ECO:0000313" key="3">
    <source>
        <dbReference type="Proteomes" id="UP000188268"/>
    </source>
</evidence>
<dbReference type="PANTHER" id="PTHR35510">
    <property type="entry name" value="DBH-LIKE MONOOXYGENASE"/>
    <property type="match status" value="1"/>
</dbReference>
<organism evidence="2 3">
    <name type="scientific">Corchorus capsularis</name>
    <name type="common">Jute</name>
    <dbReference type="NCBI Taxonomy" id="210143"/>
    <lineage>
        <taxon>Eukaryota</taxon>
        <taxon>Viridiplantae</taxon>
        <taxon>Streptophyta</taxon>
        <taxon>Embryophyta</taxon>
        <taxon>Tracheophyta</taxon>
        <taxon>Spermatophyta</taxon>
        <taxon>Magnoliopsida</taxon>
        <taxon>eudicotyledons</taxon>
        <taxon>Gunneridae</taxon>
        <taxon>Pentapetalae</taxon>
        <taxon>rosids</taxon>
        <taxon>malvids</taxon>
        <taxon>Malvales</taxon>
        <taxon>Malvaceae</taxon>
        <taxon>Grewioideae</taxon>
        <taxon>Apeibeae</taxon>
        <taxon>Corchorus</taxon>
    </lineage>
</organism>
<reference evidence="2 3" key="1">
    <citation type="submission" date="2013-09" db="EMBL/GenBank/DDBJ databases">
        <title>Corchorus capsularis genome sequencing.</title>
        <authorList>
            <person name="Alam M."/>
            <person name="Haque M.S."/>
            <person name="Islam M.S."/>
            <person name="Emdad E.M."/>
            <person name="Islam M.M."/>
            <person name="Ahmed B."/>
            <person name="Halim A."/>
            <person name="Hossen Q.M.M."/>
            <person name="Hossain M.Z."/>
            <person name="Ahmed R."/>
            <person name="Khan M.M."/>
            <person name="Islam R."/>
            <person name="Rashid M.M."/>
            <person name="Khan S.A."/>
            <person name="Rahman M.S."/>
            <person name="Alam M."/>
        </authorList>
    </citation>
    <scope>NUCLEOTIDE SEQUENCE [LARGE SCALE GENOMIC DNA]</scope>
    <source>
        <strain evidence="3">cv. CVL-1</strain>
        <tissue evidence="2">Whole seedling</tissue>
    </source>
</reference>
<dbReference type="EMBL" id="AWWV01010820">
    <property type="protein sequence ID" value="OMO77035.1"/>
    <property type="molecule type" value="Genomic_DNA"/>
</dbReference>
<gene>
    <name evidence="2" type="ORF">CCACVL1_15225</name>
</gene>
<feature type="compositionally biased region" description="Acidic residues" evidence="1">
    <location>
        <begin position="146"/>
        <end position="158"/>
    </location>
</feature>
<dbReference type="STRING" id="210143.A0A1R3I359"/>
<keyword evidence="3" id="KW-1185">Reference proteome</keyword>
<accession>A0A1R3I359</accession>
<comment type="caution">
    <text evidence="2">The sequence shown here is derived from an EMBL/GenBank/DDBJ whole genome shotgun (WGS) entry which is preliminary data.</text>
</comment>
<sequence length="218" mass="24708">MGLKGKLKRKDMEQFNDDFSDFSLSSPAPKIRRLDAELPPIIEEEEAFLEKAIVVYNPVVQVNPNHLHPTLSLNLNPDLISGFKNQIVRATQMKSGDESERKEAEAKEGCLAVIPWVPCQIPIPIPIPSVGSRDDGQVGETELSLMEDEDEMDIEEESNNNNNNDNVKKMEQEQEEFGYGYGYDGLDLKQPSEALQQQHCMIPQPPQNPFTWPLTWSR</sequence>
<dbReference type="OrthoDB" id="1937743at2759"/>
<dbReference type="Proteomes" id="UP000188268">
    <property type="component" value="Unassembled WGS sequence"/>
</dbReference>